<evidence type="ECO:0000256" key="4">
    <source>
        <dbReference type="ARBA" id="ARBA00022617"/>
    </source>
</evidence>
<feature type="binding site" description="axial binding residue" evidence="14">
    <location>
        <position position="410"/>
    </location>
    <ligand>
        <name>heme b</name>
        <dbReference type="ChEBI" id="CHEBI:60344"/>
    </ligand>
    <ligandPart>
        <name>Fe</name>
        <dbReference type="ChEBI" id="CHEBI:18248"/>
    </ligandPart>
</feature>
<dbReference type="STRING" id="100816.A0A175WDQ4"/>
<feature type="compositionally biased region" description="Basic and acidic residues" evidence="15">
    <location>
        <begin position="92"/>
        <end position="106"/>
    </location>
</feature>
<dbReference type="Proteomes" id="UP000078237">
    <property type="component" value="Unassembled WGS sequence"/>
</dbReference>
<dbReference type="InterPro" id="IPR019791">
    <property type="entry name" value="Haem_peroxidase_animal"/>
</dbReference>
<dbReference type="EMBL" id="LCTW02000039">
    <property type="protein sequence ID" value="KXX81260.1"/>
    <property type="molecule type" value="Genomic_DNA"/>
</dbReference>
<comment type="caution">
    <text evidence="16">The sequence shown here is derived from an EMBL/GenBank/DDBJ whole genome shotgun (WGS) entry which is preliminary data.</text>
</comment>
<dbReference type="InterPro" id="IPR034815">
    <property type="entry name" value="A_dioxygenase"/>
</dbReference>
<keyword evidence="10" id="KW-0560">Oxidoreductase</keyword>
<dbReference type="SUPFAM" id="SSF48113">
    <property type="entry name" value="Heme-dependent peroxidases"/>
    <property type="match status" value="1"/>
</dbReference>
<keyword evidence="12" id="KW-0443">Lipid metabolism</keyword>
<dbReference type="GO" id="GO:0046872">
    <property type="term" value="F:metal ion binding"/>
    <property type="evidence" value="ECO:0007669"/>
    <property type="project" value="UniProtKB-KW"/>
</dbReference>
<evidence type="ECO:0000256" key="5">
    <source>
        <dbReference type="ARBA" id="ARBA00022723"/>
    </source>
</evidence>
<keyword evidence="2" id="KW-0444">Lipid biosynthesis</keyword>
<dbReference type="InterPro" id="IPR050783">
    <property type="entry name" value="Oxylipin_biosynth_metab"/>
</dbReference>
<keyword evidence="5 14" id="KW-0479">Metal-binding</keyword>
<evidence type="ECO:0000256" key="8">
    <source>
        <dbReference type="ARBA" id="ARBA00022832"/>
    </source>
</evidence>
<dbReference type="GO" id="GO:0031408">
    <property type="term" value="P:oxylipin biosynthetic process"/>
    <property type="evidence" value="ECO:0007669"/>
    <property type="project" value="UniProtKB-KW"/>
</dbReference>
<keyword evidence="7" id="KW-0611">Plant defense</keyword>
<proteinExistence type="predicted"/>
<dbReference type="OrthoDB" id="823504at2759"/>
<evidence type="ECO:0000256" key="15">
    <source>
        <dbReference type="SAM" id="MobiDB-lite"/>
    </source>
</evidence>
<feature type="compositionally biased region" description="Polar residues" evidence="15">
    <location>
        <begin position="1"/>
        <end position="10"/>
    </location>
</feature>
<sequence length="653" mass="73047">MASTNGTASRMPNGASKALDHDDQLTPSFKPSLPERLGIGAFKLVNKAIPWYKLPGIIGAFNLAFLRIELRQFNLYDGYASAEAQGNSKDSPLPDERYRDNRHSDGKFNSLELPLMGCRGMRFGRNFPRHLSPKPTEEELWTPNPRMISDKFMARRDGRFIPATTLNMLAAAWIQFQIHDWFNHVEGNDKLNVPLPKDGDPWPHPHMELFRTEPDAVRDPSDTKCPGYNNENTAWWDGSQIYGSSEEATEALRTKLPDGKLTLDERGTVSFLPRDKDGNPLTGFNNNWWMGLELLHTLFALEHNAICDALKAAYPDMSGDQIFDKARLVNSALMAKIHTVEWTPAILAHPALQIGMSANWWGIVGEKLTRMLGRISKTSEIISGIPGSGAEQDGAPYSLTEEFVSVYRMHSLMPETLAFFSATSGSHLSTIPLPSLVFSHAQEPLESGLVTFPDAFYSLGINYPGAITNNNYPSFLRTLYTPDGQTRDMGTVDILRDRERGVPRYCQFRRLLRMSVPKTFEELTGGDARLAAELEEAYGGDIELVDALVGSHSEPVIPGFGFSETAFRIFILMASRRLKSDRFIAGGREFGPGTYTRVGFDWLQGTGMKDVLARHFPELREVLKKNGDRNVFAPWVMMEESKKYKGVETNAPA</sequence>
<evidence type="ECO:0000256" key="10">
    <source>
        <dbReference type="ARBA" id="ARBA00023002"/>
    </source>
</evidence>
<dbReference type="GO" id="GO:0004601">
    <property type="term" value="F:peroxidase activity"/>
    <property type="evidence" value="ECO:0007669"/>
    <property type="project" value="UniProtKB-KW"/>
</dbReference>
<keyword evidence="6" id="KW-0925">Oxylipin biosynthesis</keyword>
<organism evidence="16 17">
    <name type="scientific">Madurella mycetomatis</name>
    <dbReference type="NCBI Taxonomy" id="100816"/>
    <lineage>
        <taxon>Eukaryota</taxon>
        <taxon>Fungi</taxon>
        <taxon>Dikarya</taxon>
        <taxon>Ascomycota</taxon>
        <taxon>Pezizomycotina</taxon>
        <taxon>Sordariomycetes</taxon>
        <taxon>Sordariomycetidae</taxon>
        <taxon>Sordariales</taxon>
        <taxon>Sordariales incertae sedis</taxon>
        <taxon>Madurella</taxon>
    </lineage>
</organism>
<keyword evidence="3" id="KW-0575">Peroxidase</keyword>
<evidence type="ECO:0000313" key="16">
    <source>
        <dbReference type="EMBL" id="KXX81260.1"/>
    </source>
</evidence>
<feature type="region of interest" description="Disordered" evidence="15">
    <location>
        <begin position="1"/>
        <end position="27"/>
    </location>
</feature>
<feature type="region of interest" description="Disordered" evidence="15">
    <location>
        <begin position="83"/>
        <end position="106"/>
    </location>
</feature>
<dbReference type="PROSITE" id="PS50292">
    <property type="entry name" value="PEROXIDASE_3"/>
    <property type="match status" value="1"/>
</dbReference>
<dbReference type="GO" id="GO:0016702">
    <property type="term" value="F:oxidoreductase activity, acting on single donors with incorporation of molecular oxygen, incorporation of two atoms of oxygen"/>
    <property type="evidence" value="ECO:0007669"/>
    <property type="project" value="TreeGrafter"/>
</dbReference>
<evidence type="ECO:0000256" key="12">
    <source>
        <dbReference type="ARBA" id="ARBA00023098"/>
    </source>
</evidence>
<reference evidence="16 17" key="1">
    <citation type="journal article" date="2016" name="Genome Announc.">
        <title>Genome Sequence of Madurella mycetomatis mm55, Isolated from a Human Mycetoma Case in Sudan.</title>
        <authorList>
            <person name="Smit S."/>
            <person name="Derks M.F."/>
            <person name="Bervoets S."/>
            <person name="Fahal A."/>
            <person name="van Leeuwen W."/>
            <person name="van Belkum A."/>
            <person name="van de Sande W.W."/>
        </authorList>
    </citation>
    <scope>NUCLEOTIDE SEQUENCE [LARGE SCALE GENOMIC DNA]</scope>
    <source>
        <strain evidence="17">mm55</strain>
    </source>
</reference>
<dbReference type="GO" id="GO:0006979">
    <property type="term" value="P:response to oxidative stress"/>
    <property type="evidence" value="ECO:0007669"/>
    <property type="project" value="InterPro"/>
</dbReference>
<dbReference type="PANTHER" id="PTHR11903:SF11">
    <property type="entry name" value="ALPHA-DIOXYGENASE 1"/>
    <property type="match status" value="1"/>
</dbReference>
<dbReference type="CDD" id="cd09818">
    <property type="entry name" value="PIOX_like"/>
    <property type="match status" value="1"/>
</dbReference>
<evidence type="ECO:0000256" key="9">
    <source>
        <dbReference type="ARBA" id="ARBA00022964"/>
    </source>
</evidence>
<protein>
    <submittedName>
        <fullName evidence="16">Alpha-dioxygenase 2</fullName>
    </submittedName>
</protein>
<dbReference type="GO" id="GO:0006633">
    <property type="term" value="P:fatty acid biosynthetic process"/>
    <property type="evidence" value="ECO:0007669"/>
    <property type="project" value="UniProtKB-KW"/>
</dbReference>
<keyword evidence="9" id="KW-0223">Dioxygenase</keyword>
<evidence type="ECO:0000256" key="3">
    <source>
        <dbReference type="ARBA" id="ARBA00022559"/>
    </source>
</evidence>
<dbReference type="GO" id="GO:0020037">
    <property type="term" value="F:heme binding"/>
    <property type="evidence" value="ECO:0007669"/>
    <property type="project" value="InterPro"/>
</dbReference>
<evidence type="ECO:0000256" key="2">
    <source>
        <dbReference type="ARBA" id="ARBA00022516"/>
    </source>
</evidence>
<name>A0A175WDQ4_9PEZI</name>
<comment type="cofactor">
    <cofactor evidence="1">
        <name>Ca(2+)</name>
        <dbReference type="ChEBI" id="CHEBI:29108"/>
    </cofactor>
</comment>
<evidence type="ECO:0000256" key="14">
    <source>
        <dbReference type="PIRSR" id="PIRSR619791-2"/>
    </source>
</evidence>
<dbReference type="Gene3D" id="1.10.640.10">
    <property type="entry name" value="Haem peroxidase domain superfamily, animal type"/>
    <property type="match status" value="1"/>
</dbReference>
<evidence type="ECO:0000256" key="13">
    <source>
        <dbReference type="ARBA" id="ARBA00023160"/>
    </source>
</evidence>
<keyword evidence="11 14" id="KW-0408">Iron</keyword>
<keyword evidence="17" id="KW-1185">Reference proteome</keyword>
<evidence type="ECO:0000256" key="7">
    <source>
        <dbReference type="ARBA" id="ARBA00022821"/>
    </source>
</evidence>
<keyword evidence="13" id="KW-0275">Fatty acid biosynthesis</keyword>
<evidence type="ECO:0000256" key="11">
    <source>
        <dbReference type="ARBA" id="ARBA00023004"/>
    </source>
</evidence>
<dbReference type="AlphaFoldDB" id="A0A175WDQ4"/>
<accession>A0A175WDQ4</accession>
<evidence type="ECO:0000256" key="6">
    <source>
        <dbReference type="ARBA" id="ARBA00022767"/>
    </source>
</evidence>
<keyword evidence="4 14" id="KW-0349">Heme</keyword>
<dbReference type="Pfam" id="PF03098">
    <property type="entry name" value="An_peroxidase"/>
    <property type="match status" value="1"/>
</dbReference>
<dbReference type="PANTHER" id="PTHR11903">
    <property type="entry name" value="PROSTAGLANDIN G/H SYNTHASE"/>
    <property type="match status" value="1"/>
</dbReference>
<keyword evidence="8" id="KW-0276">Fatty acid metabolism</keyword>
<gene>
    <name evidence="16" type="ORF">MMYC01_203222</name>
</gene>
<dbReference type="GO" id="GO:0006952">
    <property type="term" value="P:defense response"/>
    <property type="evidence" value="ECO:0007669"/>
    <property type="project" value="UniProtKB-KW"/>
</dbReference>
<dbReference type="VEuPathDB" id="FungiDB:MMYC01_203222"/>
<evidence type="ECO:0000313" key="17">
    <source>
        <dbReference type="Proteomes" id="UP000078237"/>
    </source>
</evidence>
<dbReference type="InterPro" id="IPR037120">
    <property type="entry name" value="Haem_peroxidase_sf_animal"/>
</dbReference>
<dbReference type="InterPro" id="IPR010255">
    <property type="entry name" value="Haem_peroxidase_sf"/>
</dbReference>
<evidence type="ECO:0000256" key="1">
    <source>
        <dbReference type="ARBA" id="ARBA00001913"/>
    </source>
</evidence>